<dbReference type="GO" id="GO:0003824">
    <property type="term" value="F:catalytic activity"/>
    <property type="evidence" value="ECO:0007669"/>
    <property type="project" value="InterPro"/>
</dbReference>
<evidence type="ECO:0000256" key="2">
    <source>
        <dbReference type="PIRSR" id="PIRSR601310-3"/>
    </source>
</evidence>
<protein>
    <submittedName>
        <fullName evidence="5">Histidine triad (Hit) protein</fullName>
    </submittedName>
</protein>
<dbReference type="Pfam" id="PF01230">
    <property type="entry name" value="HIT"/>
    <property type="match status" value="1"/>
</dbReference>
<dbReference type="KEGG" id="agl:PYTT_2291"/>
<keyword evidence="6" id="KW-1185">Reference proteome</keyword>
<dbReference type="PROSITE" id="PS51084">
    <property type="entry name" value="HIT_2"/>
    <property type="match status" value="1"/>
</dbReference>
<feature type="domain" description="HIT" evidence="4">
    <location>
        <begin position="5"/>
        <end position="114"/>
    </location>
</feature>
<evidence type="ECO:0000259" key="4">
    <source>
        <dbReference type="PROSITE" id="PS51084"/>
    </source>
</evidence>
<proteinExistence type="predicted"/>
<dbReference type="OrthoDB" id="9784774at2"/>
<organism evidence="5 6">
    <name type="scientific">Akkermansia glycaniphila</name>
    <dbReference type="NCBI Taxonomy" id="1679444"/>
    <lineage>
        <taxon>Bacteria</taxon>
        <taxon>Pseudomonadati</taxon>
        <taxon>Verrucomicrobiota</taxon>
        <taxon>Verrucomicrobiia</taxon>
        <taxon>Verrucomicrobiales</taxon>
        <taxon>Akkermansiaceae</taxon>
        <taxon>Akkermansia</taxon>
    </lineage>
</organism>
<gene>
    <name evidence="5" type="ORF">PYTT_2291</name>
</gene>
<sequence length="114" mass="12583">MEKTLFQKIADGEIPATIVYSDDRCVCFRDIQPQAPSHLLLVPRKPIPRIEKAEEEDAGLLGHLMLCVGRIARQEGLDEEGFRVVMNNGPAAGEAVPHLHIHILGGRSLQWPPG</sequence>
<dbReference type="PATRIC" id="fig|1679444.3.peg.620"/>
<dbReference type="Proteomes" id="UP000176204">
    <property type="component" value="Chromosome I"/>
</dbReference>
<evidence type="ECO:0000256" key="1">
    <source>
        <dbReference type="PIRSR" id="PIRSR601310-1"/>
    </source>
</evidence>
<dbReference type="Gene3D" id="3.30.428.10">
    <property type="entry name" value="HIT-like"/>
    <property type="match status" value="1"/>
</dbReference>
<accession>A0A1C7PBQ9</accession>
<evidence type="ECO:0000313" key="5">
    <source>
        <dbReference type="EMBL" id="SEH98382.1"/>
    </source>
</evidence>
<dbReference type="EMBL" id="LT629973">
    <property type="protein sequence ID" value="SEH98382.1"/>
    <property type="molecule type" value="Genomic_DNA"/>
</dbReference>
<dbReference type="RefSeq" id="WP_067775926.1">
    <property type="nucleotide sequence ID" value="NZ_JACVVN010000012.1"/>
</dbReference>
<evidence type="ECO:0000313" key="6">
    <source>
        <dbReference type="Proteomes" id="UP000176204"/>
    </source>
</evidence>
<dbReference type="STRING" id="1679444.PYTT_2291"/>
<dbReference type="AlphaFoldDB" id="A0A1C7PBQ9"/>
<dbReference type="InterPro" id="IPR036265">
    <property type="entry name" value="HIT-like_sf"/>
</dbReference>
<evidence type="ECO:0000256" key="3">
    <source>
        <dbReference type="PROSITE-ProRule" id="PRU00464"/>
    </source>
</evidence>
<dbReference type="InterPro" id="IPR001310">
    <property type="entry name" value="Histidine_triad_HIT"/>
</dbReference>
<name>A0A1C7PBQ9_9BACT</name>
<dbReference type="PRINTS" id="PR00332">
    <property type="entry name" value="HISTRIAD"/>
</dbReference>
<dbReference type="SUPFAM" id="SSF54197">
    <property type="entry name" value="HIT-like"/>
    <property type="match status" value="1"/>
</dbReference>
<dbReference type="InterPro" id="IPR011146">
    <property type="entry name" value="HIT-like"/>
</dbReference>
<feature type="active site" description="Tele-AMP-histidine intermediate" evidence="1">
    <location>
        <position position="100"/>
    </location>
</feature>
<feature type="short sequence motif" description="Histidine triad motif" evidence="2 3">
    <location>
        <begin position="98"/>
        <end position="102"/>
    </location>
</feature>
<dbReference type="CDD" id="cd01276">
    <property type="entry name" value="PKCI_related"/>
    <property type="match status" value="1"/>
</dbReference>
<dbReference type="PANTHER" id="PTHR23089">
    <property type="entry name" value="HISTIDINE TRIAD HIT PROTEIN"/>
    <property type="match status" value="1"/>
</dbReference>
<reference evidence="6" key="1">
    <citation type="submission" date="2016-09" db="EMBL/GenBank/DDBJ databases">
        <authorList>
            <person name="Koehorst J."/>
        </authorList>
    </citation>
    <scope>NUCLEOTIDE SEQUENCE [LARGE SCALE GENOMIC DNA]</scope>
</reference>